<dbReference type="PROSITE" id="PS50003">
    <property type="entry name" value="PH_DOMAIN"/>
    <property type="match status" value="1"/>
</dbReference>
<dbReference type="GO" id="GO:0004672">
    <property type="term" value="F:protein kinase activity"/>
    <property type="evidence" value="ECO:0007669"/>
    <property type="project" value="InterPro"/>
</dbReference>
<dbReference type="Pfam" id="PF00169">
    <property type="entry name" value="PH"/>
    <property type="match status" value="1"/>
</dbReference>
<dbReference type="PANTHER" id="PTHR45832:SF22">
    <property type="entry name" value="SERINE_THREONINE-PROTEIN KINASE SAMKA-RELATED"/>
    <property type="match status" value="1"/>
</dbReference>
<dbReference type="FunFam" id="2.30.29.30:FF:000286">
    <property type="entry name" value="PH-protein kinase domain containing protein"/>
    <property type="match status" value="1"/>
</dbReference>
<organism evidence="8">
    <name type="scientific">Paramoeba aestuarina</name>
    <dbReference type="NCBI Taxonomy" id="180227"/>
    <lineage>
        <taxon>Eukaryota</taxon>
        <taxon>Amoebozoa</taxon>
        <taxon>Discosea</taxon>
        <taxon>Flabellinia</taxon>
        <taxon>Dactylopodida</taxon>
        <taxon>Paramoebidae</taxon>
        <taxon>Paramoeba</taxon>
    </lineage>
</organism>
<evidence type="ECO:0008006" key="9">
    <source>
        <dbReference type="Google" id="ProtNLM"/>
    </source>
</evidence>
<dbReference type="GO" id="GO:0005524">
    <property type="term" value="F:ATP binding"/>
    <property type="evidence" value="ECO:0007669"/>
    <property type="project" value="UniProtKB-UniRule"/>
</dbReference>
<dbReference type="EMBL" id="HBKR01033447">
    <property type="protein sequence ID" value="CAE2330507.1"/>
    <property type="molecule type" value="Transcribed_RNA"/>
</dbReference>
<dbReference type="PROSITE" id="PS50011">
    <property type="entry name" value="PROTEIN_KINASE_DOM"/>
    <property type="match status" value="1"/>
</dbReference>
<evidence type="ECO:0000256" key="4">
    <source>
        <dbReference type="PROSITE-ProRule" id="PRU10141"/>
    </source>
</evidence>
<dbReference type="InterPro" id="IPR001849">
    <property type="entry name" value="PH_domain"/>
</dbReference>
<dbReference type="SMART" id="SM00220">
    <property type="entry name" value="S_TKc"/>
    <property type="match status" value="1"/>
</dbReference>
<evidence type="ECO:0000256" key="3">
    <source>
        <dbReference type="ARBA" id="ARBA00022840"/>
    </source>
</evidence>
<name>A0A7S4U7B6_9EUKA</name>
<proteinExistence type="inferred from homology"/>
<feature type="binding site" evidence="4">
    <location>
        <position position="321"/>
    </location>
    <ligand>
        <name>ATP</name>
        <dbReference type="ChEBI" id="CHEBI:30616"/>
    </ligand>
</feature>
<feature type="region of interest" description="Disordered" evidence="5">
    <location>
        <begin position="38"/>
        <end position="58"/>
    </location>
</feature>
<feature type="domain" description="PH" evidence="6">
    <location>
        <begin position="84"/>
        <end position="193"/>
    </location>
</feature>
<dbReference type="CDD" id="cd05122">
    <property type="entry name" value="PKc_STE"/>
    <property type="match status" value="1"/>
</dbReference>
<dbReference type="SUPFAM" id="SSF56112">
    <property type="entry name" value="Protein kinase-like (PK-like)"/>
    <property type="match status" value="1"/>
</dbReference>
<dbReference type="GO" id="GO:0005547">
    <property type="term" value="F:phosphatidylinositol-3,4,5-trisphosphate binding"/>
    <property type="evidence" value="ECO:0007669"/>
    <property type="project" value="UniProtKB-ARBA"/>
</dbReference>
<dbReference type="InterPro" id="IPR008271">
    <property type="entry name" value="Ser/Thr_kinase_AS"/>
</dbReference>
<dbReference type="Pfam" id="PF00069">
    <property type="entry name" value="Pkinase"/>
    <property type="match status" value="1"/>
</dbReference>
<accession>A0A7S4U7B6</accession>
<evidence type="ECO:0000313" key="8">
    <source>
        <dbReference type="EMBL" id="CAE2330507.1"/>
    </source>
</evidence>
<keyword evidence="3 4" id="KW-0067">ATP-binding</keyword>
<dbReference type="InterPro" id="IPR051931">
    <property type="entry name" value="PAK3-like"/>
</dbReference>
<dbReference type="SMART" id="SM00233">
    <property type="entry name" value="PH"/>
    <property type="match status" value="1"/>
</dbReference>
<evidence type="ECO:0000256" key="5">
    <source>
        <dbReference type="SAM" id="MobiDB-lite"/>
    </source>
</evidence>
<feature type="domain" description="Protein kinase" evidence="7">
    <location>
        <begin position="285"/>
        <end position="540"/>
    </location>
</feature>
<feature type="compositionally biased region" description="Basic residues" evidence="5">
    <location>
        <begin position="40"/>
        <end position="51"/>
    </location>
</feature>
<evidence type="ECO:0000259" key="6">
    <source>
        <dbReference type="PROSITE" id="PS50003"/>
    </source>
</evidence>
<dbReference type="InterPro" id="IPR000719">
    <property type="entry name" value="Prot_kinase_dom"/>
</dbReference>
<evidence type="ECO:0000256" key="1">
    <source>
        <dbReference type="ARBA" id="ARBA00008874"/>
    </source>
</evidence>
<dbReference type="Gene3D" id="1.10.510.10">
    <property type="entry name" value="Transferase(Phosphotransferase) domain 1"/>
    <property type="match status" value="1"/>
</dbReference>
<dbReference type="PROSITE" id="PS00108">
    <property type="entry name" value="PROTEIN_KINASE_ST"/>
    <property type="match status" value="1"/>
</dbReference>
<reference evidence="8" key="1">
    <citation type="submission" date="2021-01" db="EMBL/GenBank/DDBJ databases">
        <authorList>
            <person name="Corre E."/>
            <person name="Pelletier E."/>
            <person name="Niang G."/>
            <person name="Scheremetjew M."/>
            <person name="Finn R."/>
            <person name="Kale V."/>
            <person name="Holt S."/>
            <person name="Cochrane G."/>
            <person name="Meng A."/>
            <person name="Brown T."/>
            <person name="Cohen L."/>
        </authorList>
    </citation>
    <scope>NUCLEOTIDE SEQUENCE</scope>
    <source>
        <strain evidence="8">SoJaBio B1-5/56/2</strain>
    </source>
</reference>
<keyword evidence="2 4" id="KW-0547">Nucleotide-binding</keyword>
<gene>
    <name evidence="8" type="ORF">NAES01612_LOCUS21941</name>
</gene>
<dbReference type="PANTHER" id="PTHR45832">
    <property type="entry name" value="SERINE/THREONINE-PROTEIN KINASE SAMKA-RELATED-RELATED"/>
    <property type="match status" value="1"/>
</dbReference>
<evidence type="ECO:0000256" key="2">
    <source>
        <dbReference type="ARBA" id="ARBA00022741"/>
    </source>
</evidence>
<dbReference type="InterPro" id="IPR011993">
    <property type="entry name" value="PH-like_dom_sf"/>
</dbReference>
<evidence type="ECO:0000259" key="7">
    <source>
        <dbReference type="PROSITE" id="PS50011"/>
    </source>
</evidence>
<dbReference type="SUPFAM" id="SSF50729">
    <property type="entry name" value="PH domain-like"/>
    <property type="match status" value="1"/>
</dbReference>
<dbReference type="Gene3D" id="2.30.29.30">
    <property type="entry name" value="Pleckstrin-homology domain (PH domain)/Phosphotyrosine-binding domain (PTB)"/>
    <property type="match status" value="1"/>
</dbReference>
<dbReference type="AlphaFoldDB" id="A0A7S4U7B6"/>
<sequence>MAAEAKTVNFGGEVGDDGAQIIESRVIGLRVSNNRDRRVSRFRSRKASRRSGKLEKGGSRKNIKKYFGKKDGDDEEDMPPKKPFPIVEGYLTKMGANVKNWKKRWVVLENYMLTYYKTEDGRGACGTINLEEVSRINDVATPEKREVIEREEKNTVGKDHLFLLYTPARVWYFCAENEKAKREWITVLKEQLGEIQAWRVDHRGNPRQYKFLPKEVRDVVEKSKIPVKKMKHSELQVLTNAIRFLKVSRQVNYTQHRCSNPSYLQFSVQEEDNLIHKNVNPNSLYKIRSMIGRGGFGCVFDALVIDKERQKEEGVHVAVKKMPHRTEDDKQNNLNELRFISKTNHENIVRYFGSYLWRDELWVVMEMMEGGPLTKAIMEYNFQEKHLAYLCRAILRSLDHLHDMHICHRDLKSENIMLTREGEVKLIDFGLAETTENGWVIDILGSPFWISPEMIQLKPHGPPVDIWAFAISVLEVMNGRPPHDDNALCALYYAGTQGVPKPVENPSQWSKEANDFVAKALVMDPKLRPTAKELLKHPFLDNACTREEMKESILVGMGVAV</sequence>
<dbReference type="InterPro" id="IPR011009">
    <property type="entry name" value="Kinase-like_dom_sf"/>
</dbReference>
<comment type="similarity">
    <text evidence="1">Belongs to the protein kinase superfamily. STE Ser/Thr protein kinase family. STE20 subfamily.</text>
</comment>
<dbReference type="InterPro" id="IPR017441">
    <property type="entry name" value="Protein_kinase_ATP_BS"/>
</dbReference>
<protein>
    <recommendedName>
        <fullName evidence="9">Non-specific serine/threonine protein kinase</fullName>
    </recommendedName>
</protein>
<dbReference type="PROSITE" id="PS00107">
    <property type="entry name" value="PROTEIN_KINASE_ATP"/>
    <property type="match status" value="1"/>
</dbReference>